<dbReference type="Pfam" id="PF00293">
    <property type="entry name" value="NUDIX"/>
    <property type="match status" value="1"/>
</dbReference>
<evidence type="ECO:0000313" key="3">
    <source>
        <dbReference type="Proteomes" id="UP000321397"/>
    </source>
</evidence>
<name>A0A510KAI6_9FUSO</name>
<dbReference type="SUPFAM" id="SSF55811">
    <property type="entry name" value="Nudix"/>
    <property type="match status" value="1"/>
</dbReference>
<dbReference type="PANTHER" id="PTHR43736">
    <property type="entry name" value="ADP-RIBOSE PYROPHOSPHATASE"/>
    <property type="match status" value="1"/>
</dbReference>
<dbReference type="Proteomes" id="UP000321397">
    <property type="component" value="Chromosome"/>
</dbReference>
<dbReference type="InterPro" id="IPR000086">
    <property type="entry name" value="NUDIX_hydrolase_dom"/>
</dbReference>
<protein>
    <recommendedName>
        <fullName evidence="1">Nudix hydrolase domain-containing protein</fullName>
    </recommendedName>
</protein>
<reference evidence="2 3" key="1">
    <citation type="submission" date="2019-07" db="EMBL/GenBank/DDBJ databases">
        <title>Complete Genome Sequence of Leptotrichia wadei Strain JMUB3933.</title>
        <authorList>
            <person name="Watanabe S."/>
            <person name="Cui L."/>
        </authorList>
    </citation>
    <scope>NUCLEOTIDE SEQUENCE [LARGE SCALE GENOMIC DNA]</scope>
    <source>
        <strain evidence="2 3">JMUB3933</strain>
    </source>
</reference>
<evidence type="ECO:0000259" key="1">
    <source>
        <dbReference type="PROSITE" id="PS51462"/>
    </source>
</evidence>
<dbReference type="PROSITE" id="PS51462">
    <property type="entry name" value="NUDIX"/>
    <property type="match status" value="1"/>
</dbReference>
<proteinExistence type="predicted"/>
<sequence>MNRKILTEFTNMCMIYENRGNVLMQEKIVNNSKGIIFPGGHIEDNESIIDSIIREMQEETGLTISNLELCGIKDWIEFDGSRYMVFLYKPAHILAAFNPHQREKYSGCYLRN</sequence>
<dbReference type="AlphaFoldDB" id="A0A510KAI6"/>
<dbReference type="InterPro" id="IPR015797">
    <property type="entry name" value="NUDIX_hydrolase-like_dom_sf"/>
</dbReference>
<evidence type="ECO:0000313" key="2">
    <source>
        <dbReference type="EMBL" id="BBM48670.1"/>
    </source>
</evidence>
<feature type="domain" description="Nudix hydrolase" evidence="1">
    <location>
        <begin position="6"/>
        <end position="112"/>
    </location>
</feature>
<dbReference type="CDD" id="cd18875">
    <property type="entry name" value="NUDIX_Hydrolase"/>
    <property type="match status" value="1"/>
</dbReference>
<dbReference type="PANTHER" id="PTHR43736:SF1">
    <property type="entry name" value="DIHYDRONEOPTERIN TRIPHOSPHATE DIPHOSPHATASE"/>
    <property type="match status" value="1"/>
</dbReference>
<gene>
    <name evidence="2" type="ORF">JMUB3933_2196</name>
</gene>
<accession>A0A510KAI6</accession>
<dbReference type="RefSeq" id="WP_197734645.1">
    <property type="nucleotide sequence ID" value="NZ_AP019834.1"/>
</dbReference>
<dbReference type="Gene3D" id="3.90.79.10">
    <property type="entry name" value="Nucleoside Triphosphate Pyrophosphohydrolase"/>
    <property type="match status" value="1"/>
</dbReference>
<dbReference type="EMBL" id="AP019834">
    <property type="protein sequence ID" value="BBM48670.1"/>
    <property type="molecule type" value="Genomic_DNA"/>
</dbReference>
<organism evidence="2 3">
    <name type="scientific">Leptotrichia wadei</name>
    <dbReference type="NCBI Taxonomy" id="157687"/>
    <lineage>
        <taxon>Bacteria</taxon>
        <taxon>Fusobacteriati</taxon>
        <taxon>Fusobacteriota</taxon>
        <taxon>Fusobacteriia</taxon>
        <taxon>Fusobacteriales</taxon>
        <taxon>Leptotrichiaceae</taxon>
        <taxon>Leptotrichia</taxon>
    </lineage>
</organism>